<sequence>MLVIIQVTMVMCIVYGIYIIATSHLHLVSHKANKVADAFVKQEKKASSIEVMIDTMAAKLAPLLRLDSYKRKKLEADLKSLNIERTPEMYRAVAIVKSGMILLLLIPCFLIVPLFSIGVVFFSIFTYFKSENELHEKLRKKKEDIEFELPRFACTLKQELLSSRDVLTILENYKKNAGISMKKELDVTIADMRSGNYESALLRFEARISSTSLSDIIRGLIGVLRGDNNVNYFEMLSHDLDILEVQRLENIAMQQPGKIKKYLFLLLVCIMIMYFTILAVYALIMVGK</sequence>
<feature type="transmembrane region" description="Helical" evidence="1">
    <location>
        <begin position="7"/>
        <end position="27"/>
    </location>
</feature>
<protein>
    <recommendedName>
        <fullName evidence="4">Tight adherence protein C</fullName>
    </recommendedName>
</protein>
<keyword evidence="1" id="KW-1133">Transmembrane helix</keyword>
<organism evidence="2 3">
    <name type="scientific">Anaeromicropila herbilytica</name>
    <dbReference type="NCBI Taxonomy" id="2785025"/>
    <lineage>
        <taxon>Bacteria</taxon>
        <taxon>Bacillati</taxon>
        <taxon>Bacillota</taxon>
        <taxon>Clostridia</taxon>
        <taxon>Lachnospirales</taxon>
        <taxon>Lachnospiraceae</taxon>
        <taxon>Anaeromicropila</taxon>
    </lineage>
</organism>
<gene>
    <name evidence="2" type="ORF">bsdtb5_08290</name>
</gene>
<proteinExistence type="predicted"/>
<evidence type="ECO:0000256" key="1">
    <source>
        <dbReference type="SAM" id="Phobius"/>
    </source>
</evidence>
<keyword evidence="3" id="KW-1185">Reference proteome</keyword>
<evidence type="ECO:0008006" key="4">
    <source>
        <dbReference type="Google" id="ProtNLM"/>
    </source>
</evidence>
<dbReference type="KEGG" id="ahb:bsdtb5_08290"/>
<evidence type="ECO:0000313" key="3">
    <source>
        <dbReference type="Proteomes" id="UP000595897"/>
    </source>
</evidence>
<keyword evidence="1" id="KW-0812">Transmembrane</keyword>
<evidence type="ECO:0000313" key="2">
    <source>
        <dbReference type="EMBL" id="BCN29534.1"/>
    </source>
</evidence>
<feature type="transmembrane region" description="Helical" evidence="1">
    <location>
        <begin position="262"/>
        <end position="284"/>
    </location>
</feature>
<feature type="transmembrane region" description="Helical" evidence="1">
    <location>
        <begin position="100"/>
        <end position="128"/>
    </location>
</feature>
<dbReference type="Proteomes" id="UP000595897">
    <property type="component" value="Chromosome"/>
</dbReference>
<dbReference type="AlphaFoldDB" id="A0A7R7EIW4"/>
<dbReference type="RefSeq" id="WP_271714805.1">
    <property type="nucleotide sequence ID" value="NZ_AP024169.1"/>
</dbReference>
<dbReference type="EMBL" id="AP024169">
    <property type="protein sequence ID" value="BCN29534.1"/>
    <property type="molecule type" value="Genomic_DNA"/>
</dbReference>
<keyword evidence="1" id="KW-0472">Membrane</keyword>
<name>A0A7R7EIW4_9FIRM</name>
<accession>A0A7R7EIW4</accession>
<reference evidence="2 3" key="1">
    <citation type="submission" date="2020-11" db="EMBL/GenBank/DDBJ databases">
        <title>Draft genome sequencing of a Lachnospiraceae strain isolated from anoxic soil subjected to BSD treatment.</title>
        <authorList>
            <person name="Uek A."/>
            <person name="Tonouchi A."/>
        </authorList>
    </citation>
    <scope>NUCLEOTIDE SEQUENCE [LARGE SCALE GENOMIC DNA]</scope>
    <source>
        <strain evidence="2 3">TB5</strain>
    </source>
</reference>